<dbReference type="Proteomes" id="UP001259659">
    <property type="component" value="Unassembled WGS sequence"/>
</dbReference>
<dbReference type="SUPFAM" id="SSF51294">
    <property type="entry name" value="Hedgehog/intein (Hint) domain"/>
    <property type="match status" value="1"/>
</dbReference>
<dbReference type="RefSeq" id="WP_310920281.1">
    <property type="nucleotide sequence ID" value="NZ_JAMQON010000004.1"/>
</dbReference>
<accession>A0ABU2FE89</accession>
<gene>
    <name evidence="2" type="ORF">NDI56_14225</name>
</gene>
<dbReference type="InterPro" id="IPR004042">
    <property type="entry name" value="Intein_endonuc_central"/>
</dbReference>
<evidence type="ECO:0000259" key="1">
    <source>
        <dbReference type="PROSITE" id="PS50819"/>
    </source>
</evidence>
<dbReference type="InterPro" id="IPR036844">
    <property type="entry name" value="Hint_dom_sf"/>
</dbReference>
<dbReference type="EMBL" id="JAMQON010000004">
    <property type="protein sequence ID" value="MDS0260559.1"/>
    <property type="molecule type" value="Genomic_DNA"/>
</dbReference>
<comment type="caution">
    <text evidence="2">The sequence shown here is derived from an EMBL/GenBank/DDBJ whole genome shotgun (WGS) entry which is preliminary data.</text>
</comment>
<proteinExistence type="predicted"/>
<evidence type="ECO:0000313" key="3">
    <source>
        <dbReference type="Proteomes" id="UP001259659"/>
    </source>
</evidence>
<protein>
    <recommendedName>
        <fullName evidence="1">DOD-type homing endonuclease domain-containing protein</fullName>
    </recommendedName>
</protein>
<dbReference type="Gene3D" id="2.170.16.10">
    <property type="entry name" value="Hedgehog/Intein (Hint) domain"/>
    <property type="match status" value="1"/>
</dbReference>
<feature type="domain" description="DOD-type homing endonuclease" evidence="1">
    <location>
        <begin position="219"/>
        <end position="343"/>
    </location>
</feature>
<sequence length="408" mass="46732">MDVPTATESAGTFGDIHRLADGGFTGDTEVITTRGPRRIDSLNIGQMLYTLNPTTGLIKTKPVTDIQRLDFEGRFRTIQTRRADLFLHPDQLVPYTTKGLGEIRFQRAGDLREKRFYQFINDWNSLHGTPLRQVDITDILEDYEICVTTEEHGLSFRSQLPERCEPFHQNGYTGFQFKPEMFKQYQGDIEALADEVTIRGGSNQRRRPYKFDGNDFVELIGWFVTEGSLTETEKSVIVQIAQQTPEHRQTIRELFDCLGITVSVSDKSFSVGAPVYADLIEKLCGRTCREMRLPAFVWTLNLAQKRLLLEVLFWGDGNDYGVYYTTSSELAGDVLCLCLELGIKPRYGRRGEMWQIYTGRTNDGFDSTKHTDWEWGPRDRYQLTVEDYSTVLVGRNGRFQWISVSAVS</sequence>
<dbReference type="PROSITE" id="PS50819">
    <property type="entry name" value="INTEIN_ENDONUCLEASE"/>
    <property type="match status" value="1"/>
</dbReference>
<evidence type="ECO:0000313" key="2">
    <source>
        <dbReference type="EMBL" id="MDS0260559.1"/>
    </source>
</evidence>
<dbReference type="InterPro" id="IPR027434">
    <property type="entry name" value="Homing_endonucl"/>
</dbReference>
<reference evidence="2 3" key="1">
    <citation type="submission" date="2022-06" db="EMBL/GenBank/DDBJ databases">
        <title>Haloarcula sp. a new haloarchaeum isolate from saline soil.</title>
        <authorList>
            <person name="Strakova D."/>
            <person name="Galisteo C."/>
            <person name="Sanchez-Porro C."/>
            <person name="Ventosa A."/>
        </authorList>
    </citation>
    <scope>NUCLEOTIDE SEQUENCE [LARGE SCALE GENOMIC DNA]</scope>
    <source>
        <strain evidence="2 3">S1CR25-12</strain>
    </source>
</reference>
<dbReference type="Gene3D" id="3.10.28.10">
    <property type="entry name" value="Homing endonucleases"/>
    <property type="match status" value="1"/>
</dbReference>
<organism evidence="2 3">
    <name type="scientific">Haloarcula saliterrae</name>
    <dbReference type="NCBI Taxonomy" id="2950534"/>
    <lineage>
        <taxon>Archaea</taxon>
        <taxon>Methanobacteriati</taxon>
        <taxon>Methanobacteriota</taxon>
        <taxon>Stenosarchaea group</taxon>
        <taxon>Halobacteria</taxon>
        <taxon>Halobacteriales</taxon>
        <taxon>Haloarculaceae</taxon>
        <taxon>Haloarcula</taxon>
    </lineage>
</organism>
<name>A0ABU2FE89_9EURY</name>
<keyword evidence="3" id="KW-1185">Reference proteome</keyword>